<evidence type="ECO:0000313" key="3">
    <source>
        <dbReference type="EMBL" id="AOX18241.1"/>
    </source>
</evidence>
<dbReference type="KEGG" id="kba:A0U89_09230"/>
<name>A0A1D8UXD0_9PROT</name>
<feature type="signal peptide" evidence="2">
    <location>
        <begin position="1"/>
        <end position="24"/>
    </location>
</feature>
<accession>A0A1D8UXD0</accession>
<gene>
    <name evidence="3" type="ORF">A0U89_09230</name>
</gene>
<feature type="compositionally biased region" description="Basic and acidic residues" evidence="1">
    <location>
        <begin position="79"/>
        <end position="90"/>
    </location>
</feature>
<feature type="compositionally biased region" description="Polar residues" evidence="1">
    <location>
        <begin position="105"/>
        <end position="116"/>
    </location>
</feature>
<feature type="compositionally biased region" description="Low complexity" evidence="1">
    <location>
        <begin position="31"/>
        <end position="43"/>
    </location>
</feature>
<feature type="region of interest" description="Disordered" evidence="1">
    <location>
        <begin position="27"/>
        <end position="129"/>
    </location>
</feature>
<dbReference type="Proteomes" id="UP000179145">
    <property type="component" value="Chromosome"/>
</dbReference>
<feature type="chain" id="PRO_5044016858" evidence="2">
    <location>
        <begin position="25"/>
        <end position="129"/>
    </location>
</feature>
<evidence type="ECO:0000313" key="4">
    <source>
        <dbReference type="Proteomes" id="UP000179145"/>
    </source>
</evidence>
<keyword evidence="2" id="KW-0732">Signal</keyword>
<dbReference type="EMBL" id="CP014674">
    <property type="protein sequence ID" value="AOX18241.1"/>
    <property type="molecule type" value="Genomic_DNA"/>
</dbReference>
<keyword evidence="4" id="KW-1185">Reference proteome</keyword>
<evidence type="ECO:0000256" key="1">
    <source>
        <dbReference type="SAM" id="MobiDB-lite"/>
    </source>
</evidence>
<dbReference type="AlphaFoldDB" id="A0A1D8UXD0"/>
<proteinExistence type="predicted"/>
<dbReference type="STRING" id="153496.A0U89_09230"/>
<dbReference type="RefSeq" id="WP_083278530.1">
    <property type="nucleotide sequence ID" value="NZ_BJVW01000001.1"/>
</dbReference>
<organism evidence="3 4">
    <name type="scientific">Kozakia baliensis</name>
    <dbReference type="NCBI Taxonomy" id="153496"/>
    <lineage>
        <taxon>Bacteria</taxon>
        <taxon>Pseudomonadati</taxon>
        <taxon>Pseudomonadota</taxon>
        <taxon>Alphaproteobacteria</taxon>
        <taxon>Acetobacterales</taxon>
        <taxon>Acetobacteraceae</taxon>
        <taxon>Kozakia</taxon>
    </lineage>
</organism>
<sequence>MAILRRGALVAAVFLAAPAVPALAQSLTQVPSASPSNSNNGNGQKPGVEYQGRGEHYTAHGRHSLPPGYQDTPSTEFNHGPDPDHEDNIQRDAVTGADLSKFGTAYSNSSPTQSGQLGDATGNGWVAPR</sequence>
<reference evidence="3 4" key="1">
    <citation type="journal article" date="2016" name="Microb. Cell Fact.">
        <title>Dissection of exopolysaccharide biosynthesis in Kozakia baliensis.</title>
        <authorList>
            <person name="Brandt J.U."/>
            <person name="Jakob F."/>
            <person name="Behr J."/>
            <person name="Geissler A.J."/>
            <person name="Vogel R.F."/>
        </authorList>
    </citation>
    <scope>NUCLEOTIDE SEQUENCE [LARGE SCALE GENOMIC DNA]</scope>
    <source>
        <strain evidence="3 4">DSM 14400</strain>
    </source>
</reference>
<protein>
    <submittedName>
        <fullName evidence="3">Uncharacterized protein</fullName>
    </submittedName>
</protein>
<evidence type="ECO:0000256" key="2">
    <source>
        <dbReference type="SAM" id="SignalP"/>
    </source>
</evidence>